<protein>
    <submittedName>
        <fullName evidence="1">Uncharacterized protein</fullName>
    </submittedName>
</protein>
<evidence type="ECO:0000313" key="2">
    <source>
        <dbReference type="Proteomes" id="UP001163603"/>
    </source>
</evidence>
<name>A0ACC0XG68_9ROSI</name>
<keyword evidence="2" id="KW-1185">Reference proteome</keyword>
<proteinExistence type="predicted"/>
<accession>A0ACC0XG68</accession>
<organism evidence="1 2">
    <name type="scientific">Pistacia integerrima</name>
    <dbReference type="NCBI Taxonomy" id="434235"/>
    <lineage>
        <taxon>Eukaryota</taxon>
        <taxon>Viridiplantae</taxon>
        <taxon>Streptophyta</taxon>
        <taxon>Embryophyta</taxon>
        <taxon>Tracheophyta</taxon>
        <taxon>Spermatophyta</taxon>
        <taxon>Magnoliopsida</taxon>
        <taxon>eudicotyledons</taxon>
        <taxon>Gunneridae</taxon>
        <taxon>Pentapetalae</taxon>
        <taxon>rosids</taxon>
        <taxon>malvids</taxon>
        <taxon>Sapindales</taxon>
        <taxon>Anacardiaceae</taxon>
        <taxon>Pistacia</taxon>
    </lineage>
</organism>
<dbReference type="Proteomes" id="UP001163603">
    <property type="component" value="Chromosome 12"/>
</dbReference>
<evidence type="ECO:0000313" key="1">
    <source>
        <dbReference type="EMBL" id="KAJ0017289.1"/>
    </source>
</evidence>
<comment type="caution">
    <text evidence="1">The sequence shown here is derived from an EMBL/GenBank/DDBJ whole genome shotgun (WGS) entry which is preliminary data.</text>
</comment>
<dbReference type="EMBL" id="CM047747">
    <property type="protein sequence ID" value="KAJ0017289.1"/>
    <property type="molecule type" value="Genomic_DNA"/>
</dbReference>
<sequence length="372" mass="42025">MLPRQRFQKSIRSDMGEHTIIMERASSSRQVQGALKQYLPLYKAILKRNLESVKRLCELDIRALEARITVNLDTALHVAVGTGKANHIVKYLLTKMSKDQVKLKNKDGNTVFSIAAIVGNVEAAREIVKIQPELRNVANDSERAPLIDAARNGHKEVIKYLMQFNRDIFKSGRGGDSIHGVSFVNLLIDAAFYDLALEWVKDNRSLATTELDTGESLLSAMARKPSAFPSGRMVDIWQHINIIDLYAILVTEKVNTARIYKKVRKLVELLCKEITRDYERASSMLKRPFLLAVESGVHEVVKAIIDVFPDAICIDDDNLCYDRFSDDFCEKGSRHYFSGYSDCFLCTDVYTYAISSPDGTDVLHSRPPHLPQ</sequence>
<reference evidence="2" key="1">
    <citation type="journal article" date="2023" name="G3 (Bethesda)">
        <title>Genome assembly and association tests identify interacting loci associated with vigor, precocity, and sex in interspecific pistachio rootstocks.</title>
        <authorList>
            <person name="Palmer W."/>
            <person name="Jacygrad E."/>
            <person name="Sagayaradj S."/>
            <person name="Cavanaugh K."/>
            <person name="Han R."/>
            <person name="Bertier L."/>
            <person name="Beede B."/>
            <person name="Kafkas S."/>
            <person name="Golino D."/>
            <person name="Preece J."/>
            <person name="Michelmore R."/>
        </authorList>
    </citation>
    <scope>NUCLEOTIDE SEQUENCE [LARGE SCALE GENOMIC DNA]</scope>
</reference>
<gene>
    <name evidence="1" type="ORF">Pint_12018</name>
</gene>